<feature type="transmembrane region" description="Helical" evidence="8">
    <location>
        <begin position="149"/>
        <end position="167"/>
    </location>
</feature>
<feature type="transmembrane region" description="Helical" evidence="8">
    <location>
        <begin position="124"/>
        <end position="143"/>
    </location>
</feature>
<dbReference type="PANTHER" id="PTHR24221:SF654">
    <property type="entry name" value="ATP-BINDING CASSETTE SUB-FAMILY B MEMBER 6"/>
    <property type="match status" value="1"/>
</dbReference>
<evidence type="ECO:0000313" key="12">
    <source>
        <dbReference type="Proteomes" id="UP001610063"/>
    </source>
</evidence>
<dbReference type="InterPro" id="IPR005898">
    <property type="entry name" value="Cyc_pep_transpt_SyrD/YojI"/>
</dbReference>
<proteinExistence type="predicted"/>
<dbReference type="InterPro" id="IPR027417">
    <property type="entry name" value="P-loop_NTPase"/>
</dbReference>
<sequence>MKVIALLFKSSAWKFTVAAIASFISGTALTAVIYMINEAIKTEMANSDTIIWQFLGILLVYVTTSIFGAYLITLLSQVVIQDMRLTISNKILKASFHKLEYQTKRLFTILTDDINTISSIIIKLPAIFTAVTTVMACFAYMIFISWKLFCLFMIVFLMAFILYRLPLNSYGERLRKTRNHQNVLFGYFEGLIYGLKELTINKKFRSLYTKEIIEPLTEEQKKHQVIGKTTVEIFSRWGEVILFLGIGGILLIIKETGVTTYDVMVQFLTVTVFTIAPLSKITRVLPDFQRINIALEQIDSAGLDLEKETAPALEEDNTKIFPVVESEPVISLKNVAYSYYHTEEEKFFKLGPINLDVKKGQVTFLIGGNGSGKSTLAKVLCGLYPPQEGEVTHFGKKVVPENVENFRDQFNVIFADFYLFDEIIHIPQSVIDEKAQEYLKLLELDKKVEIVNRKLTTTNLSTGQRKRLALLISYLEDKPIYLFDEWAAGLDPYYKKIFYKKLIPDLKARGKTVFAITHDESYFDCADEVIMLKEGQLLETHLLHDQLQEFFN</sequence>
<dbReference type="EMBL" id="JBIPKE010000020">
    <property type="protein sequence ID" value="MFH6985391.1"/>
    <property type="molecule type" value="Genomic_DNA"/>
</dbReference>
<dbReference type="InterPro" id="IPR003593">
    <property type="entry name" value="AAA+_ATPase"/>
</dbReference>
<feature type="transmembrane region" description="Helical" evidence="8">
    <location>
        <begin position="51"/>
        <end position="75"/>
    </location>
</feature>
<keyword evidence="7 8" id="KW-0472">Membrane</keyword>
<dbReference type="Proteomes" id="UP001610063">
    <property type="component" value="Unassembled WGS sequence"/>
</dbReference>
<evidence type="ECO:0000256" key="2">
    <source>
        <dbReference type="ARBA" id="ARBA00022448"/>
    </source>
</evidence>
<evidence type="ECO:0000256" key="1">
    <source>
        <dbReference type="ARBA" id="ARBA00004651"/>
    </source>
</evidence>
<keyword evidence="4" id="KW-0547">Nucleotide-binding</keyword>
<dbReference type="PROSITE" id="PS50929">
    <property type="entry name" value="ABC_TM1F"/>
    <property type="match status" value="1"/>
</dbReference>
<keyword evidence="12" id="KW-1185">Reference proteome</keyword>
<gene>
    <name evidence="11" type="ORF">ACHKAR_18205</name>
</gene>
<evidence type="ECO:0000256" key="8">
    <source>
        <dbReference type="SAM" id="Phobius"/>
    </source>
</evidence>
<dbReference type="InterPro" id="IPR039421">
    <property type="entry name" value="Type_1_exporter"/>
</dbReference>
<keyword evidence="6 8" id="KW-1133">Transmembrane helix</keyword>
<feature type="domain" description="ABC transmembrane type-1" evidence="10">
    <location>
        <begin position="17"/>
        <end position="290"/>
    </location>
</feature>
<evidence type="ECO:0000256" key="3">
    <source>
        <dbReference type="ARBA" id="ARBA00022692"/>
    </source>
</evidence>
<dbReference type="Gene3D" id="1.20.1560.10">
    <property type="entry name" value="ABC transporter type 1, transmembrane domain"/>
    <property type="match status" value="1"/>
</dbReference>
<evidence type="ECO:0000259" key="10">
    <source>
        <dbReference type="PROSITE" id="PS50929"/>
    </source>
</evidence>
<evidence type="ECO:0000256" key="7">
    <source>
        <dbReference type="ARBA" id="ARBA00023136"/>
    </source>
</evidence>
<dbReference type="InterPro" id="IPR036640">
    <property type="entry name" value="ABC1_TM_sf"/>
</dbReference>
<organism evidence="11 12">
    <name type="scientific">Marinoscillum luteum</name>
    <dbReference type="NCBI Taxonomy" id="861051"/>
    <lineage>
        <taxon>Bacteria</taxon>
        <taxon>Pseudomonadati</taxon>
        <taxon>Bacteroidota</taxon>
        <taxon>Cytophagia</taxon>
        <taxon>Cytophagales</taxon>
        <taxon>Reichenbachiellaceae</taxon>
        <taxon>Marinoscillum</taxon>
    </lineage>
</organism>
<evidence type="ECO:0000256" key="4">
    <source>
        <dbReference type="ARBA" id="ARBA00022741"/>
    </source>
</evidence>
<dbReference type="InterPro" id="IPR011527">
    <property type="entry name" value="ABC1_TM_dom"/>
</dbReference>
<dbReference type="PANTHER" id="PTHR24221">
    <property type="entry name" value="ATP-BINDING CASSETTE SUB-FAMILY B"/>
    <property type="match status" value="1"/>
</dbReference>
<reference evidence="11 12" key="1">
    <citation type="journal article" date="2013" name="Int. J. Syst. Evol. Microbiol.">
        <title>Marinoscillum luteum sp. nov., isolated from marine sediment.</title>
        <authorList>
            <person name="Cha I.T."/>
            <person name="Park S.J."/>
            <person name="Kim S.J."/>
            <person name="Kim J.G."/>
            <person name="Jung M.Y."/>
            <person name="Shin K.S."/>
            <person name="Kwon K.K."/>
            <person name="Yang S.H."/>
            <person name="Seo Y.S."/>
            <person name="Rhee S.K."/>
        </authorList>
    </citation>
    <scope>NUCLEOTIDE SEQUENCE [LARGE SCALE GENOMIC DNA]</scope>
    <source>
        <strain evidence="11 12">KCTC 23939</strain>
    </source>
</reference>
<comment type="caution">
    <text evidence="11">The sequence shown here is derived from an EMBL/GenBank/DDBJ whole genome shotgun (WGS) entry which is preliminary data.</text>
</comment>
<dbReference type="RefSeq" id="WP_395418855.1">
    <property type="nucleotide sequence ID" value="NZ_JBIPKE010000020.1"/>
</dbReference>
<dbReference type="Pfam" id="PF00005">
    <property type="entry name" value="ABC_tran"/>
    <property type="match status" value="1"/>
</dbReference>
<dbReference type="PROSITE" id="PS50893">
    <property type="entry name" value="ABC_TRANSPORTER_2"/>
    <property type="match status" value="1"/>
</dbReference>
<evidence type="ECO:0000313" key="11">
    <source>
        <dbReference type="EMBL" id="MFH6985391.1"/>
    </source>
</evidence>
<evidence type="ECO:0000259" key="9">
    <source>
        <dbReference type="PROSITE" id="PS50893"/>
    </source>
</evidence>
<keyword evidence="3 8" id="KW-0812">Transmembrane</keyword>
<accession>A0ABW7NCU0</accession>
<feature type="domain" description="ABC transporter" evidence="9">
    <location>
        <begin position="330"/>
        <end position="551"/>
    </location>
</feature>
<dbReference type="CDD" id="cd03225">
    <property type="entry name" value="ABC_cobalt_CbiO_domain1"/>
    <property type="match status" value="1"/>
</dbReference>
<dbReference type="Gene3D" id="3.40.50.300">
    <property type="entry name" value="P-loop containing nucleotide triphosphate hydrolases"/>
    <property type="match status" value="1"/>
</dbReference>
<keyword evidence="2" id="KW-0813">Transport</keyword>
<evidence type="ECO:0000256" key="6">
    <source>
        <dbReference type="ARBA" id="ARBA00022989"/>
    </source>
</evidence>
<keyword evidence="5" id="KW-0067">ATP-binding</keyword>
<dbReference type="InterPro" id="IPR015856">
    <property type="entry name" value="ABC_transpr_CbiO/EcfA_su"/>
</dbReference>
<dbReference type="Pfam" id="PF00664">
    <property type="entry name" value="ABC_membrane"/>
    <property type="match status" value="1"/>
</dbReference>
<dbReference type="InterPro" id="IPR003439">
    <property type="entry name" value="ABC_transporter-like_ATP-bd"/>
</dbReference>
<dbReference type="SMART" id="SM00382">
    <property type="entry name" value="AAA"/>
    <property type="match status" value="1"/>
</dbReference>
<feature type="transmembrane region" description="Helical" evidence="8">
    <location>
        <begin position="12"/>
        <end position="36"/>
    </location>
</feature>
<dbReference type="SUPFAM" id="SSF52540">
    <property type="entry name" value="P-loop containing nucleoside triphosphate hydrolases"/>
    <property type="match status" value="1"/>
</dbReference>
<dbReference type="SUPFAM" id="SSF90123">
    <property type="entry name" value="ABC transporter transmembrane region"/>
    <property type="match status" value="1"/>
</dbReference>
<dbReference type="NCBIfam" id="TIGR01194">
    <property type="entry name" value="cyc_pep_trnsptr"/>
    <property type="match status" value="1"/>
</dbReference>
<comment type="subcellular location">
    <subcellularLocation>
        <location evidence="1">Cell membrane</location>
        <topology evidence="1">Multi-pass membrane protein</topology>
    </subcellularLocation>
</comment>
<protein>
    <submittedName>
        <fullName evidence="11">Cyclic peptide export ABC transporter</fullName>
    </submittedName>
</protein>
<evidence type="ECO:0000256" key="5">
    <source>
        <dbReference type="ARBA" id="ARBA00022840"/>
    </source>
</evidence>
<name>A0ABW7NCU0_9BACT</name>